<reference evidence="2 3" key="1">
    <citation type="submission" date="2024-03" db="EMBL/GenBank/DDBJ databases">
        <title>The complete genome of Streptomyces sirii sp.nov.</title>
        <authorList>
            <person name="Zakalyukina Y.V."/>
            <person name="Belik A.R."/>
            <person name="Biryukov M.V."/>
            <person name="Baturina O.A."/>
            <person name="Kabilov M.R."/>
        </authorList>
    </citation>
    <scope>NUCLEOTIDE SEQUENCE [LARGE SCALE GENOMIC DNA]</scope>
    <source>
        <strain evidence="2 3">BP-8</strain>
    </source>
</reference>
<feature type="compositionally biased region" description="Basic and acidic residues" evidence="1">
    <location>
        <begin position="1"/>
        <end position="20"/>
    </location>
</feature>
<evidence type="ECO:0000256" key="1">
    <source>
        <dbReference type="SAM" id="MobiDB-lite"/>
    </source>
</evidence>
<dbReference type="Proteomes" id="UP001626628">
    <property type="component" value="Chromosome"/>
</dbReference>
<evidence type="ECO:0000313" key="2">
    <source>
        <dbReference type="EMBL" id="WXK74612.1"/>
    </source>
</evidence>
<name>A0ABZ2QLY8_9ACTN</name>
<organism evidence="2 3">
    <name type="scientific">Streptomyces sirii</name>
    <dbReference type="NCBI Taxonomy" id="3127701"/>
    <lineage>
        <taxon>Bacteria</taxon>
        <taxon>Bacillati</taxon>
        <taxon>Actinomycetota</taxon>
        <taxon>Actinomycetes</taxon>
        <taxon>Kitasatosporales</taxon>
        <taxon>Streptomycetaceae</taxon>
        <taxon>Streptomyces</taxon>
    </lineage>
</organism>
<evidence type="ECO:0000313" key="3">
    <source>
        <dbReference type="Proteomes" id="UP001626628"/>
    </source>
</evidence>
<dbReference type="RefSeq" id="WP_407284851.1">
    <property type="nucleotide sequence ID" value="NZ_CP147982.1"/>
</dbReference>
<accession>A0ABZ2QLY8</accession>
<gene>
    <name evidence="2" type="ORF">WAB15_00615</name>
</gene>
<protein>
    <recommendedName>
        <fullName evidence="4">Coenzyme PQQ synthesis protein A</fullName>
    </recommendedName>
</protein>
<proteinExistence type="predicted"/>
<keyword evidence="3" id="KW-1185">Reference proteome</keyword>
<evidence type="ECO:0008006" key="4">
    <source>
        <dbReference type="Google" id="ProtNLM"/>
    </source>
</evidence>
<feature type="region of interest" description="Disordered" evidence="1">
    <location>
        <begin position="1"/>
        <end position="30"/>
    </location>
</feature>
<dbReference type="EMBL" id="CP147982">
    <property type="protein sequence ID" value="WXK74612.1"/>
    <property type="molecule type" value="Genomic_DNA"/>
</dbReference>
<sequence length="56" mass="6341">MKFRSNKDVSYDVSGRDAATRRPAVPRRQPADVWRKPGYAVVETALEVTAYSLTTR</sequence>